<evidence type="ECO:0000313" key="9">
    <source>
        <dbReference type="Proteomes" id="UP000283509"/>
    </source>
</evidence>
<evidence type="ECO:0000256" key="4">
    <source>
        <dbReference type="ARBA" id="ARBA00023242"/>
    </source>
</evidence>
<dbReference type="Proteomes" id="UP000283509">
    <property type="component" value="Unassembled WGS sequence"/>
</dbReference>
<keyword evidence="9" id="KW-1185">Reference proteome</keyword>
<dbReference type="GO" id="GO:0003682">
    <property type="term" value="F:chromatin binding"/>
    <property type="evidence" value="ECO:0007669"/>
    <property type="project" value="TreeGrafter"/>
</dbReference>
<dbReference type="InterPro" id="IPR036910">
    <property type="entry name" value="HMG_box_dom_sf"/>
</dbReference>
<accession>A0A3R7M920</accession>
<evidence type="ECO:0000259" key="6">
    <source>
        <dbReference type="Pfam" id="PF12341"/>
    </source>
</evidence>
<dbReference type="GO" id="GO:0000278">
    <property type="term" value="P:mitotic cell cycle"/>
    <property type="evidence" value="ECO:0007669"/>
    <property type="project" value="TreeGrafter"/>
</dbReference>
<evidence type="ECO:0000259" key="7">
    <source>
        <dbReference type="Pfam" id="PF20946"/>
    </source>
</evidence>
<gene>
    <name evidence="8" type="ORF">C7M84_006166</name>
</gene>
<dbReference type="OrthoDB" id="427368at2759"/>
<keyword evidence="2" id="KW-0853">WD repeat</keyword>
<feature type="non-terminal residue" evidence="8">
    <location>
        <position position="1"/>
    </location>
</feature>
<feature type="compositionally biased region" description="Low complexity" evidence="5">
    <location>
        <begin position="476"/>
        <end position="494"/>
    </location>
</feature>
<reference evidence="8 9" key="2">
    <citation type="submission" date="2019-01" db="EMBL/GenBank/DDBJ databases">
        <title>The decoding of complex shrimp genome reveals the adaptation for benthos swimmer, frequently molting mechanism and breeding impact on genome.</title>
        <authorList>
            <person name="Sun Y."/>
            <person name="Gao Y."/>
            <person name="Yu Y."/>
        </authorList>
    </citation>
    <scope>NUCLEOTIDE SEQUENCE [LARGE SCALE GENOMIC DNA]</scope>
    <source>
        <tissue evidence="8">Muscle</tissue>
    </source>
</reference>
<comment type="subcellular location">
    <subcellularLocation>
        <location evidence="1">Nucleus</location>
    </subcellularLocation>
</comment>
<feature type="region of interest" description="Disordered" evidence="5">
    <location>
        <begin position="308"/>
        <end position="431"/>
    </location>
</feature>
<dbReference type="Pfam" id="PF20946">
    <property type="entry name" value="Ctf4_C"/>
    <property type="match status" value="1"/>
</dbReference>
<proteinExistence type="predicted"/>
<feature type="domain" description="WDHD1/CFT4 second beta-propeller" evidence="6">
    <location>
        <begin position="5"/>
        <end position="159"/>
    </location>
</feature>
<feature type="compositionally biased region" description="Basic and acidic residues" evidence="5">
    <location>
        <begin position="414"/>
        <end position="424"/>
    </location>
</feature>
<protein>
    <submittedName>
        <fullName evidence="8">Putative WD repeat and HMG-box DNA-binding protein 1 isoform X3</fullName>
    </submittedName>
</protein>
<comment type="caution">
    <text evidence="8">The sequence shown here is derived from an EMBL/GenBank/DDBJ whole genome shotgun (WGS) entry which is preliminary data.</text>
</comment>
<dbReference type="SUPFAM" id="SSF47095">
    <property type="entry name" value="HMG-box"/>
    <property type="match status" value="1"/>
</dbReference>
<name>A0A3R7M920_PENVA</name>
<dbReference type="Gene3D" id="1.10.30.10">
    <property type="entry name" value="High mobility group box domain"/>
    <property type="match status" value="1"/>
</dbReference>
<dbReference type="AlphaFoldDB" id="A0A3R7M920"/>
<dbReference type="GO" id="GO:0006261">
    <property type="term" value="P:DNA-templated DNA replication"/>
    <property type="evidence" value="ECO:0007669"/>
    <property type="project" value="TreeGrafter"/>
</dbReference>
<feature type="compositionally biased region" description="Basic and acidic residues" evidence="5">
    <location>
        <begin position="351"/>
        <end position="360"/>
    </location>
</feature>
<dbReference type="InterPro" id="IPR022100">
    <property type="entry name" value="WDHD1/CFT4_beta-prop_2nd"/>
</dbReference>
<dbReference type="GO" id="GO:0006281">
    <property type="term" value="P:DNA repair"/>
    <property type="evidence" value="ECO:0007669"/>
    <property type="project" value="TreeGrafter"/>
</dbReference>
<evidence type="ECO:0000313" key="8">
    <source>
        <dbReference type="EMBL" id="ROT75289.1"/>
    </source>
</evidence>
<evidence type="ECO:0000256" key="5">
    <source>
        <dbReference type="SAM" id="MobiDB-lite"/>
    </source>
</evidence>
<evidence type="ECO:0000256" key="1">
    <source>
        <dbReference type="ARBA" id="ARBA00004123"/>
    </source>
</evidence>
<dbReference type="PANTHER" id="PTHR19932">
    <property type="entry name" value="WD REPEAT AND HMG-BOX DNA BINDING PROTEIN"/>
    <property type="match status" value="1"/>
</dbReference>
<evidence type="ECO:0000256" key="2">
    <source>
        <dbReference type="ARBA" id="ARBA00022574"/>
    </source>
</evidence>
<keyword evidence="3" id="KW-0677">Repeat</keyword>
<feature type="compositionally biased region" description="Polar residues" evidence="5">
    <location>
        <begin position="320"/>
        <end position="340"/>
    </location>
</feature>
<sequence length="533" mass="58546">LLNVSIQRDVLSIPGPVVCLAAFEEQLMVVFHSGMGVSGDQHMAAIVLSVNGNKHPVPLSCPLPLSPRSYLAWAGFTDEGTPAVMDSAGIIRMMHFKYGYNWTVILNTKNHTKGKSDNYFMLGVSETQGNVRCILCKGGRYPPVLPKPHVSIISIQVPLCELETEKGGLEEKTLRSGLLLNSLERLGRQGYDVEDSKNEADKILKEAMIKLFALACRTERESRALEVCQLMPSYHTVQLAIKYAGKLHRLQLADKLGEVASAKMQEEMERAAKAQGVEEDDLQMYSFVQESVENEEAVVDNPLLAAASRRENTTPRGGLLSSQNSKNPFKKSGTPSSAPQSGKRGINVIDQFRKAQKKMDSSPVLRPVVKKPQAKQTTLKKESQEEPPVPSGKENVSENIPEETPKPSATNPFKKVEKATDTPPKKQSALQLWLADNEKVVKEKYPDASEKDLLAKAAMMFKDVDADTKQKYKALATGTPTATTTPAAETTTAPNEEDKKRKREETTPESPIEKKAKGSGLNKLAAFAFNKDS</sequence>
<dbReference type="GO" id="GO:0003677">
    <property type="term" value="F:DNA binding"/>
    <property type="evidence" value="ECO:0007669"/>
    <property type="project" value="UniProtKB-KW"/>
</dbReference>
<dbReference type="InterPro" id="IPR048591">
    <property type="entry name" value="WDHD1/CFT4_hel"/>
</dbReference>
<dbReference type="EMBL" id="QCYY01001790">
    <property type="protein sequence ID" value="ROT75289.1"/>
    <property type="molecule type" value="Genomic_DNA"/>
</dbReference>
<feature type="compositionally biased region" description="Basic and acidic residues" evidence="5">
    <location>
        <begin position="496"/>
        <end position="516"/>
    </location>
</feature>
<evidence type="ECO:0000256" key="3">
    <source>
        <dbReference type="ARBA" id="ARBA00022737"/>
    </source>
</evidence>
<reference evidence="8 9" key="1">
    <citation type="submission" date="2018-04" db="EMBL/GenBank/DDBJ databases">
        <authorList>
            <person name="Zhang X."/>
            <person name="Yuan J."/>
            <person name="Li F."/>
            <person name="Xiang J."/>
        </authorList>
    </citation>
    <scope>NUCLEOTIDE SEQUENCE [LARGE SCALE GENOMIC DNA]</scope>
    <source>
        <tissue evidence="8">Muscle</tissue>
    </source>
</reference>
<feature type="domain" description="WDHD1/CFT4 helical bundle" evidence="7">
    <location>
        <begin position="169"/>
        <end position="266"/>
    </location>
</feature>
<feature type="region of interest" description="Disordered" evidence="5">
    <location>
        <begin position="476"/>
        <end position="519"/>
    </location>
</feature>
<keyword evidence="8" id="KW-0238">DNA-binding</keyword>
<organism evidence="8 9">
    <name type="scientific">Penaeus vannamei</name>
    <name type="common">Whiteleg shrimp</name>
    <name type="synonym">Litopenaeus vannamei</name>
    <dbReference type="NCBI Taxonomy" id="6689"/>
    <lineage>
        <taxon>Eukaryota</taxon>
        <taxon>Metazoa</taxon>
        <taxon>Ecdysozoa</taxon>
        <taxon>Arthropoda</taxon>
        <taxon>Crustacea</taxon>
        <taxon>Multicrustacea</taxon>
        <taxon>Malacostraca</taxon>
        <taxon>Eumalacostraca</taxon>
        <taxon>Eucarida</taxon>
        <taxon>Decapoda</taxon>
        <taxon>Dendrobranchiata</taxon>
        <taxon>Penaeoidea</taxon>
        <taxon>Penaeidae</taxon>
        <taxon>Penaeus</taxon>
    </lineage>
</organism>
<dbReference type="Pfam" id="PF12341">
    <property type="entry name" value="Mcl1_mid"/>
    <property type="match status" value="1"/>
</dbReference>
<dbReference type="GO" id="GO:0043596">
    <property type="term" value="C:nuclear replication fork"/>
    <property type="evidence" value="ECO:0007669"/>
    <property type="project" value="TreeGrafter"/>
</dbReference>
<keyword evidence="4" id="KW-0539">Nucleus</keyword>
<dbReference type="STRING" id="6689.A0A3R7M920"/>
<dbReference type="PANTHER" id="PTHR19932:SF10">
    <property type="entry name" value="WD REPEAT AND HMG-BOX DNA-BINDING PROTEIN 1"/>
    <property type="match status" value="1"/>
</dbReference>